<dbReference type="Proteomes" id="UP000324222">
    <property type="component" value="Unassembled WGS sequence"/>
</dbReference>
<name>A0A5B7HDA6_PORTR</name>
<protein>
    <submittedName>
        <fullName evidence="1">Uncharacterized protein</fullName>
    </submittedName>
</protein>
<reference evidence="1 2" key="1">
    <citation type="submission" date="2019-05" db="EMBL/GenBank/DDBJ databases">
        <title>Another draft genome of Portunus trituberculatus and its Hox gene families provides insights of decapod evolution.</title>
        <authorList>
            <person name="Jeong J.-H."/>
            <person name="Song I."/>
            <person name="Kim S."/>
            <person name="Choi T."/>
            <person name="Kim D."/>
            <person name="Ryu S."/>
            <person name="Kim W."/>
        </authorList>
    </citation>
    <scope>NUCLEOTIDE SEQUENCE [LARGE SCALE GENOMIC DNA]</scope>
    <source>
        <tissue evidence="1">Muscle</tissue>
    </source>
</reference>
<dbReference type="AlphaFoldDB" id="A0A5B7HDA6"/>
<keyword evidence="2" id="KW-1185">Reference proteome</keyword>
<gene>
    <name evidence="1" type="ORF">E2C01_060784</name>
</gene>
<dbReference type="EMBL" id="VSRR010025043">
    <property type="protein sequence ID" value="MPC66634.1"/>
    <property type="molecule type" value="Genomic_DNA"/>
</dbReference>
<accession>A0A5B7HDA6</accession>
<proteinExistence type="predicted"/>
<sequence length="62" mass="6911">MNVRHVGYYPEVRSLSVVCGDGRCLSCANIYPTPLSWPSYQGYRDSCKDIIIYAGDMMMAVG</sequence>
<comment type="caution">
    <text evidence="1">The sequence shown here is derived from an EMBL/GenBank/DDBJ whole genome shotgun (WGS) entry which is preliminary data.</text>
</comment>
<evidence type="ECO:0000313" key="1">
    <source>
        <dbReference type="EMBL" id="MPC66634.1"/>
    </source>
</evidence>
<evidence type="ECO:0000313" key="2">
    <source>
        <dbReference type="Proteomes" id="UP000324222"/>
    </source>
</evidence>
<organism evidence="1 2">
    <name type="scientific">Portunus trituberculatus</name>
    <name type="common">Swimming crab</name>
    <name type="synonym">Neptunus trituberculatus</name>
    <dbReference type="NCBI Taxonomy" id="210409"/>
    <lineage>
        <taxon>Eukaryota</taxon>
        <taxon>Metazoa</taxon>
        <taxon>Ecdysozoa</taxon>
        <taxon>Arthropoda</taxon>
        <taxon>Crustacea</taxon>
        <taxon>Multicrustacea</taxon>
        <taxon>Malacostraca</taxon>
        <taxon>Eumalacostraca</taxon>
        <taxon>Eucarida</taxon>
        <taxon>Decapoda</taxon>
        <taxon>Pleocyemata</taxon>
        <taxon>Brachyura</taxon>
        <taxon>Eubrachyura</taxon>
        <taxon>Portunoidea</taxon>
        <taxon>Portunidae</taxon>
        <taxon>Portuninae</taxon>
        <taxon>Portunus</taxon>
    </lineage>
</organism>